<evidence type="ECO:0000313" key="2">
    <source>
        <dbReference type="EMBL" id="OHA67198.1"/>
    </source>
</evidence>
<keyword evidence="1" id="KW-0812">Transmembrane</keyword>
<name>A0A1G2R3P4_9BACT</name>
<keyword evidence="1" id="KW-1133">Transmembrane helix</keyword>
<dbReference type="InterPro" id="IPR043993">
    <property type="entry name" value="T4SS_pilin"/>
</dbReference>
<keyword evidence="1" id="KW-0472">Membrane</keyword>
<protein>
    <recommendedName>
        <fullName evidence="4">TrbC/VIRB2 family protein</fullName>
    </recommendedName>
</protein>
<feature type="transmembrane region" description="Helical" evidence="1">
    <location>
        <begin position="65"/>
        <end position="92"/>
    </location>
</feature>
<feature type="transmembrane region" description="Helical" evidence="1">
    <location>
        <begin position="104"/>
        <end position="125"/>
    </location>
</feature>
<dbReference type="EMBL" id="MHTX01000044">
    <property type="protein sequence ID" value="OHA67198.1"/>
    <property type="molecule type" value="Genomic_DNA"/>
</dbReference>
<sequence>MGINPKCLFGKMTKINPTEESRIKKGILLLLLANTLLLAPIAAVQGVEIPNPLRANDFNELVEGIINFIFNIALAVAPIMIIVAGFVFVTSGGDRLNIQRAKDIMIYTVAGLFVILISKGLITMIRSLF</sequence>
<evidence type="ECO:0000313" key="3">
    <source>
        <dbReference type="Proteomes" id="UP000179258"/>
    </source>
</evidence>
<reference evidence="2 3" key="1">
    <citation type="journal article" date="2016" name="Nat. Commun.">
        <title>Thousands of microbial genomes shed light on interconnected biogeochemical processes in an aquifer system.</title>
        <authorList>
            <person name="Anantharaman K."/>
            <person name="Brown C.T."/>
            <person name="Hug L.A."/>
            <person name="Sharon I."/>
            <person name="Castelle C.J."/>
            <person name="Probst A.J."/>
            <person name="Thomas B.C."/>
            <person name="Singh A."/>
            <person name="Wilkins M.J."/>
            <person name="Karaoz U."/>
            <person name="Brodie E.L."/>
            <person name="Williams K.H."/>
            <person name="Hubbard S.S."/>
            <person name="Banfield J.F."/>
        </authorList>
    </citation>
    <scope>NUCLEOTIDE SEQUENCE [LARGE SCALE GENOMIC DNA]</scope>
</reference>
<dbReference type="AlphaFoldDB" id="A0A1G2R3P4"/>
<dbReference type="Pfam" id="PF18895">
    <property type="entry name" value="T4SS_pilin"/>
    <property type="match status" value="1"/>
</dbReference>
<dbReference type="Proteomes" id="UP000179258">
    <property type="component" value="Unassembled WGS sequence"/>
</dbReference>
<accession>A0A1G2R3P4</accession>
<evidence type="ECO:0008006" key="4">
    <source>
        <dbReference type="Google" id="ProtNLM"/>
    </source>
</evidence>
<comment type="caution">
    <text evidence="2">The sequence shown here is derived from an EMBL/GenBank/DDBJ whole genome shotgun (WGS) entry which is preliminary data.</text>
</comment>
<organism evidence="2 3">
    <name type="scientific">Candidatus Wildermuthbacteria bacterium RIFCSPHIGHO2_02_FULL_47_17</name>
    <dbReference type="NCBI Taxonomy" id="1802452"/>
    <lineage>
        <taxon>Bacteria</taxon>
        <taxon>Candidatus Wildermuthiibacteriota</taxon>
    </lineage>
</organism>
<proteinExistence type="predicted"/>
<gene>
    <name evidence="2" type="ORF">A3D59_02435</name>
</gene>
<evidence type="ECO:0000256" key="1">
    <source>
        <dbReference type="SAM" id="Phobius"/>
    </source>
</evidence>